<gene>
    <name evidence="2" type="ORF">GCM10009733_007020</name>
</gene>
<protein>
    <submittedName>
        <fullName evidence="2">Uncharacterized protein</fullName>
    </submittedName>
</protein>
<organism evidence="2 3">
    <name type="scientific">Nonomuraea maheshkhaliensis</name>
    <dbReference type="NCBI Taxonomy" id="419590"/>
    <lineage>
        <taxon>Bacteria</taxon>
        <taxon>Bacillati</taxon>
        <taxon>Actinomycetota</taxon>
        <taxon>Actinomycetes</taxon>
        <taxon>Streptosporangiales</taxon>
        <taxon>Streptosporangiaceae</taxon>
        <taxon>Nonomuraea</taxon>
    </lineage>
</organism>
<feature type="region of interest" description="Disordered" evidence="1">
    <location>
        <begin position="1"/>
        <end position="39"/>
    </location>
</feature>
<evidence type="ECO:0000313" key="2">
    <source>
        <dbReference type="EMBL" id="GAA1613519.1"/>
    </source>
</evidence>
<comment type="caution">
    <text evidence="2">The sequence shown here is derived from an EMBL/GenBank/DDBJ whole genome shotgun (WGS) entry which is preliminary data.</text>
</comment>
<feature type="compositionally biased region" description="Basic residues" evidence="1">
    <location>
        <begin position="1"/>
        <end position="11"/>
    </location>
</feature>
<reference evidence="3" key="1">
    <citation type="journal article" date="2019" name="Int. J. Syst. Evol. Microbiol.">
        <title>The Global Catalogue of Microorganisms (GCM) 10K type strain sequencing project: providing services to taxonomists for standard genome sequencing and annotation.</title>
        <authorList>
            <consortium name="The Broad Institute Genomics Platform"/>
            <consortium name="The Broad Institute Genome Sequencing Center for Infectious Disease"/>
            <person name="Wu L."/>
            <person name="Ma J."/>
        </authorList>
    </citation>
    <scope>NUCLEOTIDE SEQUENCE [LARGE SCALE GENOMIC DNA]</scope>
    <source>
        <strain evidence="3">JCM 13929</strain>
    </source>
</reference>
<sequence>MSISHPLRRPRPSTPAFAKTSTSADHEGVAGRPVGDSDSPLFWSNANLYGTIDIDMGRRLDLGLAA</sequence>
<evidence type="ECO:0000256" key="1">
    <source>
        <dbReference type="SAM" id="MobiDB-lite"/>
    </source>
</evidence>
<dbReference type="Proteomes" id="UP001500064">
    <property type="component" value="Unassembled WGS sequence"/>
</dbReference>
<evidence type="ECO:0000313" key="3">
    <source>
        <dbReference type="Proteomes" id="UP001500064"/>
    </source>
</evidence>
<name>A0ABP4QJH7_9ACTN</name>
<accession>A0ABP4QJH7</accession>
<dbReference type="EMBL" id="BAAAMU010000003">
    <property type="protein sequence ID" value="GAA1613519.1"/>
    <property type="molecule type" value="Genomic_DNA"/>
</dbReference>
<keyword evidence="3" id="KW-1185">Reference proteome</keyword>
<proteinExistence type="predicted"/>
<dbReference type="RefSeq" id="WP_346101386.1">
    <property type="nucleotide sequence ID" value="NZ_BAAAMU010000003.1"/>
</dbReference>